<keyword evidence="1 2" id="KW-0238">DNA-binding</keyword>
<evidence type="ECO:0000256" key="2">
    <source>
        <dbReference type="PROSITE-ProRule" id="PRU00335"/>
    </source>
</evidence>
<dbReference type="EMBL" id="CACVAW010000005">
    <property type="protein sequence ID" value="CAA6801533.1"/>
    <property type="molecule type" value="Genomic_DNA"/>
</dbReference>
<evidence type="ECO:0000313" key="4">
    <source>
        <dbReference type="EMBL" id="CAA6801533.1"/>
    </source>
</evidence>
<name>A0A6S6S1D6_9BACT</name>
<organism evidence="4">
    <name type="scientific">uncultured Campylobacterales bacterium</name>
    <dbReference type="NCBI Taxonomy" id="352960"/>
    <lineage>
        <taxon>Bacteria</taxon>
        <taxon>Pseudomonadati</taxon>
        <taxon>Campylobacterota</taxon>
        <taxon>Epsilonproteobacteria</taxon>
        <taxon>Campylobacterales</taxon>
        <taxon>environmental samples</taxon>
    </lineage>
</organism>
<evidence type="ECO:0000256" key="1">
    <source>
        <dbReference type="ARBA" id="ARBA00023125"/>
    </source>
</evidence>
<dbReference type="Gene3D" id="1.10.357.10">
    <property type="entry name" value="Tetracycline Repressor, domain 2"/>
    <property type="match status" value="1"/>
</dbReference>
<dbReference type="PROSITE" id="PS50977">
    <property type="entry name" value="HTH_TETR_2"/>
    <property type="match status" value="1"/>
</dbReference>
<dbReference type="InterPro" id="IPR001647">
    <property type="entry name" value="HTH_TetR"/>
</dbReference>
<dbReference type="SUPFAM" id="SSF46689">
    <property type="entry name" value="Homeodomain-like"/>
    <property type="match status" value="1"/>
</dbReference>
<evidence type="ECO:0000259" key="3">
    <source>
        <dbReference type="PROSITE" id="PS50977"/>
    </source>
</evidence>
<feature type="domain" description="HTH tetR-type" evidence="3">
    <location>
        <begin position="3"/>
        <end position="63"/>
    </location>
</feature>
<dbReference type="PANTHER" id="PTHR43479">
    <property type="entry name" value="ACREF/ENVCD OPERON REPRESSOR-RELATED"/>
    <property type="match status" value="1"/>
</dbReference>
<dbReference type="GO" id="GO:0003677">
    <property type="term" value="F:DNA binding"/>
    <property type="evidence" value="ECO:0007669"/>
    <property type="project" value="UniProtKB-UniRule"/>
</dbReference>
<reference evidence="4" key="1">
    <citation type="submission" date="2020-01" db="EMBL/GenBank/DDBJ databases">
        <authorList>
            <person name="Meier V. D."/>
            <person name="Meier V D."/>
        </authorList>
    </citation>
    <scope>NUCLEOTIDE SEQUENCE</scope>
    <source>
        <strain evidence="4">HLG_WM_MAG_12</strain>
    </source>
</reference>
<dbReference type="AlphaFoldDB" id="A0A6S6S1D6"/>
<dbReference type="Pfam" id="PF00440">
    <property type="entry name" value="TetR_N"/>
    <property type="match status" value="1"/>
</dbReference>
<feature type="DNA-binding region" description="H-T-H motif" evidence="2">
    <location>
        <begin position="26"/>
        <end position="45"/>
    </location>
</feature>
<dbReference type="PRINTS" id="PR00455">
    <property type="entry name" value="HTHTETR"/>
</dbReference>
<dbReference type="PANTHER" id="PTHR43479:SF11">
    <property type="entry name" value="ACREF_ENVCD OPERON REPRESSOR-RELATED"/>
    <property type="match status" value="1"/>
</dbReference>
<dbReference type="InterPro" id="IPR050624">
    <property type="entry name" value="HTH-type_Tx_Regulator"/>
</dbReference>
<accession>A0A6S6S1D6</accession>
<dbReference type="SUPFAM" id="SSF48498">
    <property type="entry name" value="Tetracyclin repressor-like, C-terminal domain"/>
    <property type="match status" value="1"/>
</dbReference>
<proteinExistence type="predicted"/>
<sequence length="199" mass="23325">MELTTKEKIIHSSLALFSEFGYHATGVRKIAKDVGIRESAIYNHFKNKEDILTHIIDKYFDSTFLLKDNINLNIDKPKSTLLDIAMSFKLLSYDKNSDKFFRFFIIEIMQNKNVRDKYLDNYLEKQINALSSLFFEMMQKGLIGSSDPISLAWEFLSSLFFYRFQISVFNIDRFQSSNTIASSFEKHISIFWNSIKNSN</sequence>
<gene>
    <name evidence="4" type="ORF">HELGO_WM11072</name>
</gene>
<protein>
    <submittedName>
        <fullName evidence="4">Transcriptional regulator, TetR family</fullName>
    </submittedName>
</protein>
<dbReference type="InterPro" id="IPR036271">
    <property type="entry name" value="Tet_transcr_reg_TetR-rel_C_sf"/>
</dbReference>
<dbReference type="InterPro" id="IPR009057">
    <property type="entry name" value="Homeodomain-like_sf"/>
</dbReference>